<evidence type="ECO:0000313" key="3">
    <source>
        <dbReference type="Proteomes" id="UP000217528"/>
    </source>
</evidence>
<evidence type="ECO:0000313" key="2">
    <source>
        <dbReference type="EMBL" id="PWL07890.1"/>
    </source>
</evidence>
<reference evidence="1 3" key="2">
    <citation type="journal article" date="2017" name="BMC Genomics">
        <title>Genomic analysis of methanogenic archaea reveals a shift towards energy conservation.</title>
        <authorList>
            <person name="Gilmore S.P."/>
            <person name="Henske J.K."/>
            <person name="Sexton J.A."/>
            <person name="Solomon K.V."/>
            <person name="Seppala S."/>
            <person name="Yoo J.I."/>
            <person name="Huyett L.M."/>
            <person name="Pressman A."/>
            <person name="Cogan J.Z."/>
            <person name="Kivenson V."/>
            <person name="Peng X."/>
            <person name="Tan Y."/>
            <person name="Valentine D.L."/>
            <person name="O'Malley M.A."/>
        </authorList>
    </citation>
    <scope>NUCLEOTIDE SEQUENCE [LARGE SCALE GENOMIC DNA]</scope>
    <source>
        <strain evidence="1 3">1R-7</strain>
    </source>
</reference>
<dbReference type="SUPFAM" id="SSF54862">
    <property type="entry name" value="4Fe-4S ferredoxins"/>
    <property type="match status" value="1"/>
</dbReference>
<organism evidence="1 3">
    <name type="scientific">Methanosphaera cuniculi</name>
    <dbReference type="NCBI Taxonomy" id="1077256"/>
    <lineage>
        <taxon>Archaea</taxon>
        <taxon>Methanobacteriati</taxon>
        <taxon>Methanobacteriota</taxon>
        <taxon>Methanomada group</taxon>
        <taxon>Methanobacteria</taxon>
        <taxon>Methanobacteriales</taxon>
        <taxon>Methanobacteriaceae</taxon>
        <taxon>Methanosphaera</taxon>
    </lineage>
</organism>
<accession>A0A2A2HDB8</accession>
<name>A0A2A2HDB8_9EURY</name>
<comment type="caution">
    <text evidence="1">The sequence shown here is derived from an EMBL/GenBank/DDBJ whole genome shotgun (WGS) entry which is preliminary data.</text>
</comment>
<evidence type="ECO:0000313" key="4">
    <source>
        <dbReference type="Proteomes" id="UP000246004"/>
    </source>
</evidence>
<proteinExistence type="predicted"/>
<dbReference type="Pfam" id="PF13459">
    <property type="entry name" value="Fer4_15"/>
    <property type="match status" value="1"/>
</dbReference>
<sequence length="84" mass="9279">MFDVEINRNTCKGCGACTKTSQILYLDDENLICMKGAIIEDNIVEGVVDSLYEIKTSASICPTDCFTVFNDDGDEVPIERHANI</sequence>
<protein>
    <recommendedName>
        <fullName evidence="5">Ferredoxin</fullName>
    </recommendedName>
</protein>
<dbReference type="Proteomes" id="UP000246004">
    <property type="component" value="Unassembled WGS sequence"/>
</dbReference>
<keyword evidence="3" id="KW-1185">Reference proteome</keyword>
<dbReference type="RefSeq" id="WP_095608689.1">
    <property type="nucleotide sequence ID" value="NZ_CAUHCB010000002.1"/>
</dbReference>
<evidence type="ECO:0008006" key="5">
    <source>
        <dbReference type="Google" id="ProtNLM"/>
    </source>
</evidence>
<dbReference type="AlphaFoldDB" id="A0A2A2HDB8"/>
<dbReference type="Proteomes" id="UP000217528">
    <property type="component" value="Unassembled WGS sequence"/>
</dbReference>
<dbReference type="EMBL" id="LMVN01000019">
    <property type="protein sequence ID" value="PAV07320.1"/>
    <property type="molecule type" value="Genomic_DNA"/>
</dbReference>
<dbReference type="OrthoDB" id="5583at2157"/>
<dbReference type="Gene3D" id="3.30.70.20">
    <property type="match status" value="1"/>
</dbReference>
<gene>
    <name evidence="1" type="ORF">ASJ82_00280</name>
    <name evidence="2" type="ORF">MSCUN_11330</name>
</gene>
<dbReference type="EMBL" id="LWMS01000042">
    <property type="protein sequence ID" value="PWL07890.1"/>
    <property type="molecule type" value="Genomic_DNA"/>
</dbReference>
<reference evidence="2 4" key="1">
    <citation type="submission" date="2016-04" db="EMBL/GenBank/DDBJ databases">
        <title>Genome sequence of Methanosphaera cuniculi DSM 4103.</title>
        <authorList>
            <person name="Poehlein A."/>
            <person name="Seedorf H."/>
            <person name="Daniel R."/>
        </authorList>
    </citation>
    <scope>NUCLEOTIDE SEQUENCE [LARGE SCALE GENOMIC DNA]</scope>
    <source>
        <strain evidence="2 4">DSM 4103</strain>
    </source>
</reference>
<evidence type="ECO:0000313" key="1">
    <source>
        <dbReference type="EMBL" id="PAV07320.1"/>
    </source>
</evidence>